<dbReference type="EMBL" id="HACG01013386">
    <property type="protein sequence ID" value="CEK60251.1"/>
    <property type="molecule type" value="Transcribed_RNA"/>
</dbReference>
<gene>
    <name evidence="2" type="primary">ORF38866</name>
</gene>
<dbReference type="AlphaFoldDB" id="A0A0B6YWZ1"/>
<feature type="signal peptide" evidence="1">
    <location>
        <begin position="1"/>
        <end position="22"/>
    </location>
</feature>
<name>A0A0B6YWZ1_9EUPU</name>
<accession>A0A0B6YWZ1</accession>
<evidence type="ECO:0000256" key="1">
    <source>
        <dbReference type="SAM" id="SignalP"/>
    </source>
</evidence>
<reference evidence="2" key="1">
    <citation type="submission" date="2014-12" db="EMBL/GenBank/DDBJ databases">
        <title>Insight into the proteome of Arion vulgaris.</title>
        <authorList>
            <person name="Aradska J."/>
            <person name="Bulat T."/>
            <person name="Smidak R."/>
            <person name="Sarate P."/>
            <person name="Gangsoo J."/>
            <person name="Sialana F."/>
            <person name="Bilban M."/>
            <person name="Lubec G."/>
        </authorList>
    </citation>
    <scope>NUCLEOTIDE SEQUENCE</scope>
    <source>
        <tissue evidence="2">Skin</tissue>
    </source>
</reference>
<sequence>MFLLFDFILNVSIFWGLNIVQSSQLSPKPLQHLYIDISVSNCSLMNLFIV</sequence>
<protein>
    <submittedName>
        <fullName evidence="2">Uncharacterized protein</fullName>
    </submittedName>
</protein>
<proteinExistence type="predicted"/>
<feature type="chain" id="PRO_5002110619" evidence="1">
    <location>
        <begin position="23"/>
        <end position="50"/>
    </location>
</feature>
<evidence type="ECO:0000313" key="2">
    <source>
        <dbReference type="EMBL" id="CEK60251.1"/>
    </source>
</evidence>
<organism evidence="2">
    <name type="scientific">Arion vulgaris</name>
    <dbReference type="NCBI Taxonomy" id="1028688"/>
    <lineage>
        <taxon>Eukaryota</taxon>
        <taxon>Metazoa</taxon>
        <taxon>Spiralia</taxon>
        <taxon>Lophotrochozoa</taxon>
        <taxon>Mollusca</taxon>
        <taxon>Gastropoda</taxon>
        <taxon>Heterobranchia</taxon>
        <taxon>Euthyneura</taxon>
        <taxon>Panpulmonata</taxon>
        <taxon>Eupulmonata</taxon>
        <taxon>Stylommatophora</taxon>
        <taxon>Helicina</taxon>
        <taxon>Arionoidea</taxon>
        <taxon>Arionidae</taxon>
        <taxon>Arion</taxon>
    </lineage>
</organism>
<keyword evidence="1" id="KW-0732">Signal</keyword>
<feature type="non-terminal residue" evidence="2">
    <location>
        <position position="50"/>
    </location>
</feature>